<reference evidence="1 2" key="1">
    <citation type="submission" date="2019-05" db="EMBL/GenBank/DDBJ databases">
        <title>Another draft genome of Portunus trituberculatus and its Hox gene families provides insights of decapod evolution.</title>
        <authorList>
            <person name="Jeong J.-H."/>
            <person name="Song I."/>
            <person name="Kim S."/>
            <person name="Choi T."/>
            <person name="Kim D."/>
            <person name="Ryu S."/>
            <person name="Kim W."/>
        </authorList>
    </citation>
    <scope>NUCLEOTIDE SEQUENCE [LARGE SCALE GENOMIC DNA]</scope>
    <source>
        <tissue evidence="1">Muscle</tissue>
    </source>
</reference>
<protein>
    <submittedName>
        <fullName evidence="1">Uncharacterized protein</fullName>
    </submittedName>
</protein>
<proteinExistence type="predicted"/>
<keyword evidence="2" id="KW-1185">Reference proteome</keyword>
<sequence length="89" mass="10098">MHRHCYDGKSGLWLRDGLLWRCSPPRKHRLTVKPSALSEGEFMTLSRNLGVIHHNARRHHWALQPRVCGEWAGAQRDGPGRGVSVQGSH</sequence>
<organism evidence="1 2">
    <name type="scientific">Portunus trituberculatus</name>
    <name type="common">Swimming crab</name>
    <name type="synonym">Neptunus trituberculatus</name>
    <dbReference type="NCBI Taxonomy" id="210409"/>
    <lineage>
        <taxon>Eukaryota</taxon>
        <taxon>Metazoa</taxon>
        <taxon>Ecdysozoa</taxon>
        <taxon>Arthropoda</taxon>
        <taxon>Crustacea</taxon>
        <taxon>Multicrustacea</taxon>
        <taxon>Malacostraca</taxon>
        <taxon>Eumalacostraca</taxon>
        <taxon>Eucarida</taxon>
        <taxon>Decapoda</taxon>
        <taxon>Pleocyemata</taxon>
        <taxon>Brachyura</taxon>
        <taxon>Eubrachyura</taxon>
        <taxon>Portunoidea</taxon>
        <taxon>Portunidae</taxon>
        <taxon>Portuninae</taxon>
        <taxon>Portunus</taxon>
    </lineage>
</organism>
<name>A0A5B7HIA1_PORTR</name>
<gene>
    <name evidence="1" type="ORF">E2C01_062780</name>
</gene>
<comment type="caution">
    <text evidence="1">The sequence shown here is derived from an EMBL/GenBank/DDBJ whole genome shotgun (WGS) entry which is preliminary data.</text>
</comment>
<evidence type="ECO:0000313" key="1">
    <source>
        <dbReference type="EMBL" id="MPC68578.1"/>
    </source>
</evidence>
<dbReference type="Proteomes" id="UP000324222">
    <property type="component" value="Unassembled WGS sequence"/>
</dbReference>
<accession>A0A5B7HIA1</accession>
<dbReference type="AlphaFoldDB" id="A0A5B7HIA1"/>
<evidence type="ECO:0000313" key="2">
    <source>
        <dbReference type="Proteomes" id="UP000324222"/>
    </source>
</evidence>
<dbReference type="EMBL" id="VSRR010028060">
    <property type="protein sequence ID" value="MPC68578.1"/>
    <property type="molecule type" value="Genomic_DNA"/>
</dbReference>